<comment type="caution">
    <text evidence="2">The sequence shown here is derived from an EMBL/GenBank/DDBJ whole genome shotgun (WGS) entry which is preliminary data.</text>
</comment>
<reference evidence="2 3" key="1">
    <citation type="submission" date="2018-06" db="EMBL/GenBank/DDBJ databases">
        <title>Mutators as drivers of adaptation in pathogenic bacteria and a risk factor for host jumps and vaccine escape.</title>
        <authorList>
            <person name="Barnes A.C."/>
            <person name="Silayeva O."/>
        </authorList>
    </citation>
    <scope>NUCLEOTIDE SEQUENCE [LARGE SCALE GENOMIC DNA]</scope>
    <source>
        <strain evidence="2 3">QMA0445</strain>
    </source>
</reference>
<dbReference type="GeneID" id="35764756"/>
<dbReference type="EMBL" id="QLQD01000089">
    <property type="protein sequence ID" value="RLU54200.1"/>
    <property type="molecule type" value="Genomic_DNA"/>
</dbReference>
<keyword evidence="1" id="KW-0472">Membrane</keyword>
<evidence type="ECO:0000313" key="3">
    <source>
        <dbReference type="Proteomes" id="UP000269148"/>
    </source>
</evidence>
<gene>
    <name evidence="2" type="ORF">DIY07_11025</name>
</gene>
<keyword evidence="1" id="KW-1133">Transmembrane helix</keyword>
<evidence type="ECO:0000313" key="2">
    <source>
        <dbReference type="EMBL" id="RLU54200.1"/>
    </source>
</evidence>
<keyword evidence="1" id="KW-0812">Transmembrane</keyword>
<protein>
    <submittedName>
        <fullName evidence="2">Uncharacterized protein</fullName>
    </submittedName>
</protein>
<dbReference type="RefSeq" id="WP_003098906.1">
    <property type="nucleotide sequence ID" value="NZ_CP010783.1"/>
</dbReference>
<feature type="transmembrane region" description="Helical" evidence="1">
    <location>
        <begin position="99"/>
        <end position="117"/>
    </location>
</feature>
<dbReference type="KEGG" id="siz:SI82_01130"/>
<sequence length="120" mass="14467">MIIWRRFGFLVFLSIGLAFASWFLLTNLIYGDVTTTNSDTVNQEFNQVIMFAFWLPAFYNFIFERLFCRNEKSEVLYNVKNEPVEINNYSRFFFIRNKYWTYILLIGYGIASIIIFLKQF</sequence>
<organism evidence="2 3">
    <name type="scientific">Streptococcus iniae</name>
    <name type="common">Streptococcus shiloi</name>
    <dbReference type="NCBI Taxonomy" id="1346"/>
    <lineage>
        <taxon>Bacteria</taxon>
        <taxon>Bacillati</taxon>
        <taxon>Bacillota</taxon>
        <taxon>Bacilli</taxon>
        <taxon>Lactobacillales</taxon>
        <taxon>Streptococcaceae</taxon>
        <taxon>Streptococcus</taxon>
    </lineage>
</organism>
<dbReference type="AlphaFoldDB" id="A0A3L8FS30"/>
<feature type="transmembrane region" description="Helical" evidence="1">
    <location>
        <begin position="45"/>
        <end position="63"/>
    </location>
</feature>
<proteinExistence type="predicted"/>
<dbReference type="OrthoDB" id="2896801at2"/>
<name>A0A3L8FS30_STRIN</name>
<feature type="transmembrane region" description="Helical" evidence="1">
    <location>
        <begin position="7"/>
        <end position="25"/>
    </location>
</feature>
<evidence type="ECO:0000256" key="1">
    <source>
        <dbReference type="SAM" id="Phobius"/>
    </source>
</evidence>
<dbReference type="Proteomes" id="UP000269148">
    <property type="component" value="Unassembled WGS sequence"/>
</dbReference>
<accession>A0A3L8FS30</accession>